<name>A0A367YW17_9ACTN</name>
<sequence length="78" mass="8412">MTDADGAPAGAGAHSERAVDAPTYLTVAEVAEMMRLSRMSVYRLIHGGELEAVRFGRSFRVPAEAVRAYLKSSHYQAG</sequence>
<evidence type="ECO:0000259" key="1">
    <source>
        <dbReference type="Pfam" id="PF12728"/>
    </source>
</evidence>
<organism evidence="2 3">
    <name type="scientific">Desertihabitans brevis</name>
    <dbReference type="NCBI Taxonomy" id="2268447"/>
    <lineage>
        <taxon>Bacteria</taxon>
        <taxon>Bacillati</taxon>
        <taxon>Actinomycetota</taxon>
        <taxon>Actinomycetes</taxon>
        <taxon>Propionibacteriales</taxon>
        <taxon>Propionibacteriaceae</taxon>
        <taxon>Desertihabitans</taxon>
    </lineage>
</organism>
<evidence type="ECO:0000313" key="3">
    <source>
        <dbReference type="Proteomes" id="UP000252770"/>
    </source>
</evidence>
<dbReference type="NCBIfam" id="TIGR01764">
    <property type="entry name" value="excise"/>
    <property type="match status" value="1"/>
</dbReference>
<accession>A0A367YW17</accession>
<dbReference type="InterPro" id="IPR010093">
    <property type="entry name" value="SinI_DNA-bd"/>
</dbReference>
<reference evidence="2 3" key="1">
    <citation type="submission" date="2018-07" db="EMBL/GenBank/DDBJ databases">
        <title>Desertimonas flava gen. nov. sp. nov.</title>
        <authorList>
            <person name="Liu S."/>
        </authorList>
    </citation>
    <scope>NUCLEOTIDE SEQUENCE [LARGE SCALE GENOMIC DNA]</scope>
    <source>
        <strain evidence="2 3">16Sb5-5</strain>
    </source>
</reference>
<evidence type="ECO:0000313" key="2">
    <source>
        <dbReference type="EMBL" id="RCK69161.1"/>
    </source>
</evidence>
<dbReference type="Proteomes" id="UP000252770">
    <property type="component" value="Unassembled WGS sequence"/>
</dbReference>
<proteinExistence type="predicted"/>
<protein>
    <submittedName>
        <fullName evidence="2">DNA-binding protein</fullName>
    </submittedName>
</protein>
<dbReference type="Pfam" id="PF12728">
    <property type="entry name" value="HTH_17"/>
    <property type="match status" value="1"/>
</dbReference>
<keyword evidence="2" id="KW-0238">DNA-binding</keyword>
<dbReference type="RefSeq" id="WP_114127017.1">
    <property type="nucleotide sequence ID" value="NZ_QOUI01000007.1"/>
</dbReference>
<gene>
    <name evidence="2" type="ORF">DT076_12550</name>
</gene>
<dbReference type="AlphaFoldDB" id="A0A367YW17"/>
<dbReference type="InterPro" id="IPR041657">
    <property type="entry name" value="HTH_17"/>
</dbReference>
<keyword evidence="3" id="KW-1185">Reference proteome</keyword>
<dbReference type="EMBL" id="QOUI01000007">
    <property type="protein sequence ID" value="RCK69161.1"/>
    <property type="molecule type" value="Genomic_DNA"/>
</dbReference>
<feature type="domain" description="Helix-turn-helix" evidence="1">
    <location>
        <begin position="24"/>
        <end position="72"/>
    </location>
</feature>
<comment type="caution">
    <text evidence="2">The sequence shown here is derived from an EMBL/GenBank/DDBJ whole genome shotgun (WGS) entry which is preliminary data.</text>
</comment>
<dbReference type="GO" id="GO:0003677">
    <property type="term" value="F:DNA binding"/>
    <property type="evidence" value="ECO:0007669"/>
    <property type="project" value="UniProtKB-KW"/>
</dbReference>